<dbReference type="InterPro" id="IPR012349">
    <property type="entry name" value="Split_barrel_FMN-bd"/>
</dbReference>
<dbReference type="AlphaFoldDB" id="A0A5B7WVS3"/>
<dbReference type="GO" id="GO:0042602">
    <property type="term" value="F:riboflavin reductase (NADPH) activity"/>
    <property type="evidence" value="ECO:0007669"/>
    <property type="project" value="TreeGrafter"/>
</dbReference>
<dbReference type="EMBL" id="CP034412">
    <property type="protein sequence ID" value="QCY47364.1"/>
    <property type="molecule type" value="Genomic_DNA"/>
</dbReference>
<dbReference type="SMART" id="SM00903">
    <property type="entry name" value="Flavin_Reduct"/>
    <property type="match status" value="1"/>
</dbReference>
<name>A0A5B7WVS3_9MICC</name>
<dbReference type="PANTHER" id="PTHR30466:SF1">
    <property type="entry name" value="FMN REDUCTASE (NADH) RUTF"/>
    <property type="match status" value="1"/>
</dbReference>
<proteinExistence type="predicted"/>
<evidence type="ECO:0000313" key="3">
    <source>
        <dbReference type="EMBL" id="QCY47364.1"/>
    </source>
</evidence>
<accession>A0A5B7WVS3</accession>
<sequence>MSSLADDFRAAFRSHPAGVALVTANPHGRPVGLTISSLASLSIDPVAVSFSLTRSSGSAGALLQSPTFMIHLLGEQHSSVADAFARPDGERFSSEQQWQYLENGEPYFDQAPVAMRARMHSSLQVGGSRLIAAEILDIFHGPTDQHLLYQDRRYLGLSTALHLEQGQRK</sequence>
<evidence type="ECO:0000313" key="4">
    <source>
        <dbReference type="Proteomes" id="UP000307000"/>
    </source>
</evidence>
<reference evidence="3 4" key="1">
    <citation type="submission" date="2018-12" db="EMBL/GenBank/DDBJ databases">
        <title>Complete Genome Sequence of Glutamicibacter creatinolyticus strain LGCM259,isolated from an abscess of a 12-year-old mare in Italy.</title>
        <authorList>
            <person name="Santos R.G."/>
            <person name="Silva A.L."/>
            <person name="Seyffert N."/>
            <person name="Castro T.L.P."/>
            <person name="Attili A.R."/>
            <person name="Rifici C."/>
            <person name="Mazzullo G."/>
            <person name="Brenig B."/>
            <person name="Venanzi F."/>
            <person name="Azevedo V."/>
        </authorList>
    </citation>
    <scope>NUCLEOTIDE SEQUENCE [LARGE SCALE GENOMIC DNA]</scope>
    <source>
        <strain evidence="3 4">LGCM 259</strain>
    </source>
</reference>
<organism evidence="3 4">
    <name type="scientific">Glutamicibacter creatinolyticus</name>
    <dbReference type="NCBI Taxonomy" id="162496"/>
    <lineage>
        <taxon>Bacteria</taxon>
        <taxon>Bacillati</taxon>
        <taxon>Actinomycetota</taxon>
        <taxon>Actinomycetes</taxon>
        <taxon>Micrococcales</taxon>
        <taxon>Micrococcaceae</taxon>
        <taxon>Glutamicibacter</taxon>
    </lineage>
</organism>
<evidence type="ECO:0000256" key="1">
    <source>
        <dbReference type="ARBA" id="ARBA00023002"/>
    </source>
</evidence>
<dbReference type="SUPFAM" id="SSF50475">
    <property type="entry name" value="FMN-binding split barrel"/>
    <property type="match status" value="1"/>
</dbReference>
<dbReference type="Pfam" id="PF01613">
    <property type="entry name" value="Flavin_Reduct"/>
    <property type="match status" value="1"/>
</dbReference>
<dbReference type="KEGG" id="gcr:GcLGCM259_1639"/>
<dbReference type="InterPro" id="IPR050268">
    <property type="entry name" value="NADH-dep_flavin_reductase"/>
</dbReference>
<protein>
    <recommendedName>
        <fullName evidence="2">Flavin reductase like domain-containing protein</fullName>
    </recommendedName>
</protein>
<dbReference type="GO" id="GO:0010181">
    <property type="term" value="F:FMN binding"/>
    <property type="evidence" value="ECO:0007669"/>
    <property type="project" value="InterPro"/>
</dbReference>
<dbReference type="InterPro" id="IPR002563">
    <property type="entry name" value="Flavin_Rdtase-like_dom"/>
</dbReference>
<dbReference type="Gene3D" id="2.30.110.10">
    <property type="entry name" value="Electron Transport, Fmn-binding Protein, Chain A"/>
    <property type="match status" value="1"/>
</dbReference>
<keyword evidence="4" id="KW-1185">Reference proteome</keyword>
<evidence type="ECO:0000259" key="2">
    <source>
        <dbReference type="SMART" id="SM00903"/>
    </source>
</evidence>
<feature type="domain" description="Flavin reductase like" evidence="2">
    <location>
        <begin position="12"/>
        <end position="156"/>
    </location>
</feature>
<dbReference type="RefSeq" id="WP_054820713.1">
    <property type="nucleotide sequence ID" value="NZ_BAAAGL010000016.1"/>
</dbReference>
<dbReference type="PANTHER" id="PTHR30466">
    <property type="entry name" value="FLAVIN REDUCTASE"/>
    <property type="match status" value="1"/>
</dbReference>
<dbReference type="Proteomes" id="UP000307000">
    <property type="component" value="Chromosome"/>
</dbReference>
<gene>
    <name evidence="3" type="ORF">GcLGCM259_1639</name>
</gene>
<keyword evidence="1" id="KW-0560">Oxidoreductase</keyword>